<evidence type="ECO:0000259" key="5">
    <source>
        <dbReference type="Pfam" id="PF13579"/>
    </source>
</evidence>
<accession>A0A5C6X7G5</accession>
<comment type="caution">
    <text evidence="6">The sequence shown here is derived from an EMBL/GenBank/DDBJ whole genome shotgun (WGS) entry which is preliminary data.</text>
</comment>
<dbReference type="Gene3D" id="3.40.50.2000">
    <property type="entry name" value="Glycogen Phosphorylase B"/>
    <property type="match status" value="2"/>
</dbReference>
<dbReference type="AlphaFoldDB" id="A0A5C6X7G5"/>
<dbReference type="PANTHER" id="PTHR12526">
    <property type="entry name" value="GLYCOSYLTRANSFERASE"/>
    <property type="match status" value="1"/>
</dbReference>
<dbReference type="Proteomes" id="UP000321412">
    <property type="component" value="Unassembled WGS sequence"/>
</dbReference>
<sequence length="411" mass="45769">MRVAIVTGQFPALSQTFVLNQITGLIDRGCDVTILADPPARAEKVHPDVERYGLMTRTVYWTRHGRPAKEQALDGVRAFLRTKKRRLLPGMIKGVGAARRHDETLSASLMVKAAHLSRLEPFDVVLCHFGNLGRECQILREMGALRGKLAVFFHGYDMSVFPIERGPGVYRELFKGAELLLPISEHWQERLIELGAPPEKIAVHRMGIDTTRFEFKVRRPEADGEVRLLTIGRLVEKKGIAYGLEAFARVRERFPDARYHIAGDGPLSDELKARAQALGLGDSVQFLGWKHQDEIIALLLDHHILLTPSVTAKNGDKEGLPVVLMEGLATGMPVLSTRHSGIPELVRHGESGLIAEERDVEGLAQNLEVLLEDPDLWETLGQQGRAIVEAEFSIEKLNDHLKERLEALAAS</sequence>
<organism evidence="6 7">
    <name type="scientific">Lujinxingia vulgaris</name>
    <dbReference type="NCBI Taxonomy" id="2600176"/>
    <lineage>
        <taxon>Bacteria</taxon>
        <taxon>Deltaproteobacteria</taxon>
        <taxon>Bradymonadales</taxon>
        <taxon>Lujinxingiaceae</taxon>
        <taxon>Lujinxingia</taxon>
    </lineage>
</organism>
<reference evidence="6 7" key="1">
    <citation type="submission" date="2019-08" db="EMBL/GenBank/DDBJ databases">
        <title>Bradymonadales sp. TMQ4.</title>
        <authorList>
            <person name="Liang Q."/>
        </authorList>
    </citation>
    <scope>NUCLEOTIDE SEQUENCE [LARGE SCALE GENOMIC DNA]</scope>
    <source>
        <strain evidence="6 7">TMQ4</strain>
    </source>
</reference>
<evidence type="ECO:0000313" key="7">
    <source>
        <dbReference type="Proteomes" id="UP000321412"/>
    </source>
</evidence>
<comment type="similarity">
    <text evidence="1">Belongs to the glycosyltransferase group 1 family. Glycosyltransferase 4 subfamily.</text>
</comment>
<evidence type="ECO:0000256" key="3">
    <source>
        <dbReference type="ARBA" id="ARBA00022679"/>
    </source>
</evidence>
<evidence type="ECO:0000259" key="4">
    <source>
        <dbReference type="Pfam" id="PF00534"/>
    </source>
</evidence>
<evidence type="ECO:0000313" key="6">
    <source>
        <dbReference type="EMBL" id="TXD37783.1"/>
    </source>
</evidence>
<dbReference type="SUPFAM" id="SSF53756">
    <property type="entry name" value="UDP-Glycosyltransferase/glycogen phosphorylase"/>
    <property type="match status" value="1"/>
</dbReference>
<feature type="domain" description="Glycosyl transferase family 1" evidence="4">
    <location>
        <begin position="215"/>
        <end position="385"/>
    </location>
</feature>
<dbReference type="Pfam" id="PF00534">
    <property type="entry name" value="Glycos_transf_1"/>
    <property type="match status" value="1"/>
</dbReference>
<dbReference type="Pfam" id="PF13579">
    <property type="entry name" value="Glyco_trans_4_4"/>
    <property type="match status" value="1"/>
</dbReference>
<name>A0A5C6X7G5_9DELT</name>
<dbReference type="PANTHER" id="PTHR12526:SF640">
    <property type="entry name" value="COLANIC ACID BIOSYNTHESIS GLYCOSYLTRANSFERASE WCAL-RELATED"/>
    <property type="match status" value="1"/>
</dbReference>
<evidence type="ECO:0000256" key="2">
    <source>
        <dbReference type="ARBA" id="ARBA00022676"/>
    </source>
</evidence>
<keyword evidence="3 6" id="KW-0808">Transferase</keyword>
<dbReference type="GO" id="GO:0016757">
    <property type="term" value="F:glycosyltransferase activity"/>
    <property type="evidence" value="ECO:0007669"/>
    <property type="project" value="UniProtKB-KW"/>
</dbReference>
<protein>
    <submittedName>
        <fullName evidence="6">Colanic acid biosynthesis glycosyltransferase WcaL</fullName>
    </submittedName>
</protein>
<proteinExistence type="inferred from homology"/>
<gene>
    <name evidence="6" type="ORF">FRC98_08855</name>
</gene>
<dbReference type="EMBL" id="VOSM01000003">
    <property type="protein sequence ID" value="TXD37783.1"/>
    <property type="molecule type" value="Genomic_DNA"/>
</dbReference>
<keyword evidence="2" id="KW-0328">Glycosyltransferase</keyword>
<dbReference type="InterPro" id="IPR028098">
    <property type="entry name" value="Glyco_trans_4-like_N"/>
</dbReference>
<feature type="domain" description="Glycosyltransferase subfamily 4-like N-terminal" evidence="5">
    <location>
        <begin position="15"/>
        <end position="205"/>
    </location>
</feature>
<dbReference type="InterPro" id="IPR001296">
    <property type="entry name" value="Glyco_trans_1"/>
</dbReference>
<dbReference type="OrthoDB" id="267270at2"/>
<evidence type="ECO:0000256" key="1">
    <source>
        <dbReference type="ARBA" id="ARBA00009481"/>
    </source>
</evidence>
<dbReference type="RefSeq" id="WP_146980936.1">
    <property type="nucleotide sequence ID" value="NZ_VOSM01000003.1"/>
</dbReference>
<keyword evidence="7" id="KW-1185">Reference proteome</keyword>